<evidence type="ECO:0000256" key="8">
    <source>
        <dbReference type="RuleBase" id="RU363108"/>
    </source>
</evidence>
<name>A0A1Y9G9D9_ANOAL</name>
<feature type="transmembrane region" description="Helical" evidence="8">
    <location>
        <begin position="68"/>
        <end position="91"/>
    </location>
</feature>
<keyword evidence="3 8" id="KW-0812">Transmembrane</keyword>
<evidence type="ECO:0000256" key="1">
    <source>
        <dbReference type="ARBA" id="ARBA00004651"/>
    </source>
</evidence>
<keyword evidence="10" id="KW-1185">Reference proteome</keyword>
<dbReference type="PANTHER" id="PTHR21143:SF134">
    <property type="entry name" value="GUSTATORY RECEPTOR"/>
    <property type="match status" value="1"/>
</dbReference>
<dbReference type="GO" id="GO:0030424">
    <property type="term" value="C:axon"/>
    <property type="evidence" value="ECO:0007669"/>
    <property type="project" value="TreeGrafter"/>
</dbReference>
<keyword evidence="6 8" id="KW-0675">Receptor</keyword>
<feature type="transmembrane region" description="Helical" evidence="8">
    <location>
        <begin position="112"/>
        <end position="134"/>
    </location>
</feature>
<dbReference type="GO" id="GO:0005886">
    <property type="term" value="C:plasma membrane"/>
    <property type="evidence" value="ECO:0007669"/>
    <property type="project" value="UniProtKB-SubCell"/>
</dbReference>
<dbReference type="AlphaFoldDB" id="A0A1Y9G9D9"/>
<evidence type="ECO:0000256" key="7">
    <source>
        <dbReference type="ARBA" id="ARBA00023224"/>
    </source>
</evidence>
<dbReference type="GO" id="GO:0007165">
    <property type="term" value="P:signal transduction"/>
    <property type="evidence" value="ECO:0007669"/>
    <property type="project" value="UniProtKB-KW"/>
</dbReference>
<keyword evidence="7 8" id="KW-0807">Transducer</keyword>
<dbReference type="PANTHER" id="PTHR21143">
    <property type="entry name" value="INVERTEBRATE GUSTATORY RECEPTOR"/>
    <property type="match status" value="1"/>
</dbReference>
<feature type="transmembrane region" description="Helical" evidence="8">
    <location>
        <begin position="30"/>
        <end position="56"/>
    </location>
</feature>
<dbReference type="GO" id="GO:0050909">
    <property type="term" value="P:sensory perception of taste"/>
    <property type="evidence" value="ECO:0007669"/>
    <property type="project" value="InterPro"/>
</dbReference>
<feature type="transmembrane region" description="Helical" evidence="8">
    <location>
        <begin position="347"/>
        <end position="365"/>
    </location>
</feature>
<comment type="similarity">
    <text evidence="8">Belongs to the insect chemoreceptor superfamily. Gustatory receptor (GR) family.</text>
</comment>
<evidence type="ECO:0000313" key="9">
    <source>
        <dbReference type="EnsemblMetazoa" id="AALB015958-PF"/>
    </source>
</evidence>
<evidence type="ECO:0000256" key="4">
    <source>
        <dbReference type="ARBA" id="ARBA00022989"/>
    </source>
</evidence>
<feature type="transmembrane region" description="Helical" evidence="8">
    <location>
        <begin position="154"/>
        <end position="177"/>
    </location>
</feature>
<comment type="caution">
    <text evidence="8">Lacks conserved residue(s) required for the propagation of feature annotation.</text>
</comment>
<keyword evidence="5 8" id="KW-0472">Membrane</keyword>
<organism evidence="9 10">
    <name type="scientific">Anopheles albimanus</name>
    <name type="common">New world malaria mosquito</name>
    <dbReference type="NCBI Taxonomy" id="7167"/>
    <lineage>
        <taxon>Eukaryota</taxon>
        <taxon>Metazoa</taxon>
        <taxon>Ecdysozoa</taxon>
        <taxon>Arthropoda</taxon>
        <taxon>Hexapoda</taxon>
        <taxon>Insecta</taxon>
        <taxon>Pterygota</taxon>
        <taxon>Neoptera</taxon>
        <taxon>Endopterygota</taxon>
        <taxon>Diptera</taxon>
        <taxon>Nematocera</taxon>
        <taxon>Culicoidea</taxon>
        <taxon>Culicidae</taxon>
        <taxon>Anophelinae</taxon>
        <taxon>Anopheles</taxon>
    </lineage>
</organism>
<dbReference type="GO" id="GO:0008049">
    <property type="term" value="P:male courtship behavior"/>
    <property type="evidence" value="ECO:0007669"/>
    <property type="project" value="TreeGrafter"/>
</dbReference>
<keyword evidence="2 8" id="KW-1003">Cell membrane</keyword>
<evidence type="ECO:0000256" key="5">
    <source>
        <dbReference type="ARBA" id="ARBA00023136"/>
    </source>
</evidence>
<dbReference type="Proteomes" id="UP000069272">
    <property type="component" value="Chromosome 2L"/>
</dbReference>
<dbReference type="VEuPathDB" id="VectorBase:AALB015958"/>
<evidence type="ECO:0000256" key="6">
    <source>
        <dbReference type="ARBA" id="ARBA00023170"/>
    </source>
</evidence>
<dbReference type="GO" id="GO:0043025">
    <property type="term" value="C:neuronal cell body"/>
    <property type="evidence" value="ECO:0007669"/>
    <property type="project" value="TreeGrafter"/>
</dbReference>
<dbReference type="EnsemblMetazoa" id="AALB015958-RF">
    <property type="protein sequence ID" value="AALB015958-PF"/>
    <property type="gene ID" value="AALB015958"/>
</dbReference>
<dbReference type="GO" id="GO:0030425">
    <property type="term" value="C:dendrite"/>
    <property type="evidence" value="ECO:0007669"/>
    <property type="project" value="TreeGrafter"/>
</dbReference>
<evidence type="ECO:0000256" key="2">
    <source>
        <dbReference type="ARBA" id="ARBA00022475"/>
    </source>
</evidence>
<reference evidence="9" key="2">
    <citation type="submission" date="2022-08" db="UniProtKB">
        <authorList>
            <consortium name="EnsemblMetazoa"/>
        </authorList>
    </citation>
    <scope>IDENTIFICATION</scope>
    <source>
        <strain evidence="9">STECLA/ALBI9_A</strain>
    </source>
</reference>
<comment type="function">
    <text evidence="8">Gustatory receptor which mediates acceptance or avoidance behavior, depending on its substrates.</text>
</comment>
<protein>
    <recommendedName>
        <fullName evidence="8">Gustatory receptor</fullName>
    </recommendedName>
</protein>
<dbReference type="InterPro" id="IPR013604">
    <property type="entry name" value="7TM_chemorcpt"/>
</dbReference>
<sequence>MQCLFRHIAWLRKFGIVSVRYDSTIRAFAIVRYGAIQFAILLTSSFLGATYVLVRYSKDFIIYFDQRTFYLCVFIISKLTEQLLAGLNALLRNDTLLCTVLPSEKRYSYQCVIKFVQVVLWTSIGLALLFSLGYLRTSWVLSDEPLLSYLSAGFHILMSLYIDCTLSLCYLVILIAAKQLTNVEQRMLTIAQCTDETMCVKESVLSIICQLHDAITGTVLPSLTSYFGSTVTYLCPIVVWHCSIRLVNLLELLEDGHLVINGFDEMLASAMGLIWMVNDIKKLLIVLLLSDFLHRQVEETARCTRYFDDYRLQNTRAAKQVQKFLLKNLHQKKKFSACGFFDIDNTVIYMVFSSIVTYLVILIQFKQLENDLTQPVPYNGTANGTTEAP</sequence>
<dbReference type="VEuPathDB" id="VectorBase:AALB20_034730"/>
<reference evidence="9 10" key="1">
    <citation type="journal article" date="2017" name="G3 (Bethesda)">
        <title>The Physical Genome Mapping of Anopheles albimanus Corrected Scaffold Misassemblies and Identified Interarm Rearrangements in Genus Anopheles.</title>
        <authorList>
            <person name="Artemov G.N."/>
            <person name="Peery A.N."/>
            <person name="Jiang X."/>
            <person name="Tu Z."/>
            <person name="Stegniy V.N."/>
            <person name="Sharakhova M.V."/>
            <person name="Sharakhov I.V."/>
        </authorList>
    </citation>
    <scope>NUCLEOTIDE SEQUENCE [LARGE SCALE GENOMIC DNA]</scope>
    <source>
        <strain evidence="9 10">ALBI9_A</strain>
    </source>
</reference>
<evidence type="ECO:0000256" key="3">
    <source>
        <dbReference type="ARBA" id="ARBA00022692"/>
    </source>
</evidence>
<comment type="subcellular location">
    <subcellularLocation>
        <location evidence="1 8">Cell membrane</location>
        <topology evidence="1 8">Multi-pass membrane protein</topology>
    </subcellularLocation>
</comment>
<evidence type="ECO:0000313" key="10">
    <source>
        <dbReference type="Proteomes" id="UP000069272"/>
    </source>
</evidence>
<dbReference type="GO" id="GO:0007635">
    <property type="term" value="P:chemosensory behavior"/>
    <property type="evidence" value="ECO:0007669"/>
    <property type="project" value="TreeGrafter"/>
</dbReference>
<accession>A0A1Y9G9D9</accession>
<proteinExistence type="inferred from homology"/>
<keyword evidence="4 8" id="KW-1133">Transmembrane helix</keyword>
<dbReference type="Pfam" id="PF08395">
    <property type="entry name" value="7tm_7"/>
    <property type="match status" value="1"/>
</dbReference>